<reference evidence="2 3" key="1">
    <citation type="submission" date="2016-04" db="EMBL/GenBank/DDBJ databases">
        <title>Draft genome sequence of freshwater magnetotactic bacteria Magnetospirillum marisnigri SP-1 and Magnetospirillum moscoviense BB-1.</title>
        <authorList>
            <person name="Koziaeva V."/>
            <person name="Dziuba M.V."/>
            <person name="Ivanov T.M."/>
            <person name="Kuznetsov B."/>
            <person name="Grouzdev D.S."/>
        </authorList>
    </citation>
    <scope>NUCLEOTIDE SEQUENCE [LARGE SCALE GENOMIC DNA]</scope>
    <source>
        <strain evidence="2 3">BB-1</strain>
    </source>
</reference>
<dbReference type="Proteomes" id="UP000078543">
    <property type="component" value="Unassembled WGS sequence"/>
</dbReference>
<evidence type="ECO:0000256" key="1">
    <source>
        <dbReference type="SAM" id="Coils"/>
    </source>
</evidence>
<name>A0A178MBI6_9PROT</name>
<organism evidence="2 3">
    <name type="scientific">Magnetospirillum moscoviense</name>
    <dbReference type="NCBI Taxonomy" id="1437059"/>
    <lineage>
        <taxon>Bacteria</taxon>
        <taxon>Pseudomonadati</taxon>
        <taxon>Pseudomonadota</taxon>
        <taxon>Alphaproteobacteria</taxon>
        <taxon>Rhodospirillales</taxon>
        <taxon>Rhodospirillaceae</taxon>
        <taxon>Magnetospirillum</taxon>
    </lineage>
</organism>
<dbReference type="RefSeq" id="WP_068503879.1">
    <property type="nucleotide sequence ID" value="NZ_LWQU01000177.1"/>
</dbReference>
<dbReference type="EMBL" id="LWQU01000177">
    <property type="protein sequence ID" value="OAN46160.1"/>
    <property type="molecule type" value="Genomic_DNA"/>
</dbReference>
<dbReference type="AlphaFoldDB" id="A0A178MBI6"/>
<feature type="coiled-coil region" evidence="1">
    <location>
        <begin position="37"/>
        <end position="64"/>
    </location>
</feature>
<dbReference type="STRING" id="1437059.A6A05_16340"/>
<dbReference type="Gene3D" id="1.20.58.430">
    <property type="entry name" value="Type IV secretion system, VirB5-domain"/>
    <property type="match status" value="1"/>
</dbReference>
<evidence type="ECO:0000313" key="2">
    <source>
        <dbReference type="EMBL" id="OAN46160.1"/>
    </source>
</evidence>
<gene>
    <name evidence="2" type="ORF">A6A05_16340</name>
</gene>
<dbReference type="OrthoDB" id="7357843at2"/>
<accession>A0A178MBI6</accession>
<feature type="coiled-coil region" evidence="1">
    <location>
        <begin position="181"/>
        <end position="208"/>
    </location>
</feature>
<protein>
    <recommendedName>
        <fullName evidence="4">Type IV secretion system protein</fullName>
    </recommendedName>
</protein>
<dbReference type="SUPFAM" id="SSF101082">
    <property type="entry name" value="Typo IV secretion system protein TraC"/>
    <property type="match status" value="1"/>
</dbReference>
<keyword evidence="1" id="KW-0175">Coiled coil</keyword>
<evidence type="ECO:0008006" key="4">
    <source>
        <dbReference type="Google" id="ProtNLM"/>
    </source>
</evidence>
<proteinExistence type="predicted"/>
<keyword evidence="3" id="KW-1185">Reference proteome</keyword>
<comment type="caution">
    <text evidence="2">The sequence shown here is derived from an EMBL/GenBank/DDBJ whole genome shotgun (WGS) entry which is preliminary data.</text>
</comment>
<sequence length="264" mass="28823">MIRRGPRLKHILLAVVGLVVAVPVANATYAVLDSAAVAKLVEQIKEMKAQYAAELEQLGELKQSVSFLNDISGMTKEVQDAMGKVGSMTLPIPNLQKLSAQTKSDLRCLMPESGLKWGIKTEDLNLGSICETSAKYRQALFFDGQAAKGMTFFEQDKVRKETSQRRTALLEDTAARSLAQADIQLKQADELNNAADQLQTDLNSAQTMQDRAHVQAQIGIAQTRAMARQTQLLAQLLKLQTATAIKAGLPADKIKEIMEGEEGK</sequence>
<evidence type="ECO:0000313" key="3">
    <source>
        <dbReference type="Proteomes" id="UP000078543"/>
    </source>
</evidence>
<dbReference type="InterPro" id="IPR023220">
    <property type="entry name" value="T4SS_VirB5-domain"/>
</dbReference>